<dbReference type="PANTHER" id="PTHR11537">
    <property type="entry name" value="VOLTAGE-GATED POTASSIUM CHANNEL"/>
    <property type="match status" value="1"/>
</dbReference>
<keyword evidence="3" id="KW-0633">Potassium transport</keyword>
<sequence length="298" mass="33818">MSDKSPENSPNTLTGFKKLINREYLYEVIFGTDTPAGKGFDLVLIYMILLSVLVLMLDSVEAIRSQFKWLLFGLEWMFTVIFTLEYLVRIYCTPNIRRYLTSFYGIIDLISVLPSYLSLFIPGANFLLIVRLLRVLRVFRILKLVRYLSEANVLIRSMAMARRKIFVFFITVLVLSTVFGALMFVVEGPEHGFTSIPRSIYWTIVTITTVGYGDITPQTTLGQVIASAAMLTGYSILAVPTGILTAELFQEMTRERQFARCNSCEKLGHERDAKHCKHCGSVLESIADKPEPIPRGRL</sequence>
<evidence type="ECO:0000256" key="5">
    <source>
        <dbReference type="ARBA" id="ARBA00022826"/>
    </source>
</evidence>
<evidence type="ECO:0000256" key="11">
    <source>
        <dbReference type="ARBA" id="ARBA00023303"/>
    </source>
</evidence>
<proteinExistence type="predicted"/>
<dbReference type="InterPro" id="IPR028325">
    <property type="entry name" value="VG_K_chnl"/>
</dbReference>
<dbReference type="SUPFAM" id="SSF81324">
    <property type="entry name" value="Voltage-gated potassium channels"/>
    <property type="match status" value="1"/>
</dbReference>
<keyword evidence="11" id="KW-0407">Ion channel</keyword>
<dbReference type="AlphaFoldDB" id="A0AAW7X9W4"/>
<evidence type="ECO:0000256" key="8">
    <source>
        <dbReference type="ARBA" id="ARBA00022989"/>
    </source>
</evidence>
<feature type="transmembrane region" description="Helical" evidence="12">
    <location>
        <begin position="39"/>
        <end position="57"/>
    </location>
</feature>
<dbReference type="InterPro" id="IPR027359">
    <property type="entry name" value="Volt_channel_dom_sf"/>
</dbReference>
<accession>A0AAW7X9W4</accession>
<dbReference type="GO" id="GO:0001508">
    <property type="term" value="P:action potential"/>
    <property type="evidence" value="ECO:0007669"/>
    <property type="project" value="TreeGrafter"/>
</dbReference>
<evidence type="ECO:0000256" key="3">
    <source>
        <dbReference type="ARBA" id="ARBA00022538"/>
    </source>
</evidence>
<reference evidence="14" key="1">
    <citation type="submission" date="2023-07" db="EMBL/GenBank/DDBJ databases">
        <title>Genome content predicts the carbon catabolic preferences of heterotrophic bacteria.</title>
        <authorList>
            <person name="Gralka M."/>
        </authorList>
    </citation>
    <scope>NUCLEOTIDE SEQUENCE</scope>
    <source>
        <strain evidence="14">I3M17_2</strain>
    </source>
</reference>
<comment type="caution">
    <text evidence="14">The sequence shown here is derived from an EMBL/GenBank/DDBJ whole genome shotgun (WGS) entry which is preliminary data.</text>
</comment>
<evidence type="ECO:0000256" key="10">
    <source>
        <dbReference type="ARBA" id="ARBA00023136"/>
    </source>
</evidence>
<evidence type="ECO:0000256" key="7">
    <source>
        <dbReference type="ARBA" id="ARBA00022958"/>
    </source>
</evidence>
<evidence type="ECO:0000256" key="1">
    <source>
        <dbReference type="ARBA" id="ARBA00004141"/>
    </source>
</evidence>
<gene>
    <name evidence="14" type="ORF">Q4521_19405</name>
</gene>
<dbReference type="EMBL" id="JAUOPB010000016">
    <property type="protein sequence ID" value="MDO6424665.1"/>
    <property type="molecule type" value="Genomic_DNA"/>
</dbReference>
<dbReference type="GO" id="GO:0005249">
    <property type="term" value="F:voltage-gated potassium channel activity"/>
    <property type="evidence" value="ECO:0007669"/>
    <property type="project" value="InterPro"/>
</dbReference>
<evidence type="ECO:0000256" key="2">
    <source>
        <dbReference type="ARBA" id="ARBA00022448"/>
    </source>
</evidence>
<feature type="transmembrane region" description="Helical" evidence="12">
    <location>
        <begin position="69"/>
        <end position="91"/>
    </location>
</feature>
<dbReference type="GO" id="GO:0008076">
    <property type="term" value="C:voltage-gated potassium channel complex"/>
    <property type="evidence" value="ECO:0007669"/>
    <property type="project" value="InterPro"/>
</dbReference>
<protein>
    <submittedName>
        <fullName evidence="14">Ion transporter</fullName>
    </submittedName>
</protein>
<dbReference type="PANTHER" id="PTHR11537:SF254">
    <property type="entry name" value="POTASSIUM VOLTAGE-GATED CHANNEL PROTEIN SHAB"/>
    <property type="match status" value="1"/>
</dbReference>
<keyword evidence="9" id="KW-0406">Ion transport</keyword>
<name>A0AAW7X9W4_9GAMM</name>
<evidence type="ECO:0000313" key="15">
    <source>
        <dbReference type="Proteomes" id="UP001169760"/>
    </source>
</evidence>
<keyword evidence="7" id="KW-0630">Potassium</keyword>
<keyword evidence="8 12" id="KW-1133">Transmembrane helix</keyword>
<dbReference type="PRINTS" id="PR00169">
    <property type="entry name" value="KCHANNEL"/>
</dbReference>
<feature type="transmembrane region" description="Helical" evidence="12">
    <location>
        <begin position="224"/>
        <end position="246"/>
    </location>
</feature>
<feature type="transmembrane region" description="Helical" evidence="12">
    <location>
        <begin position="165"/>
        <end position="186"/>
    </location>
</feature>
<evidence type="ECO:0000256" key="12">
    <source>
        <dbReference type="SAM" id="Phobius"/>
    </source>
</evidence>
<evidence type="ECO:0000259" key="13">
    <source>
        <dbReference type="Pfam" id="PF00520"/>
    </source>
</evidence>
<comment type="subcellular location">
    <subcellularLocation>
        <location evidence="1">Membrane</location>
        <topology evidence="1">Multi-pass membrane protein</topology>
    </subcellularLocation>
</comment>
<dbReference type="RefSeq" id="WP_011469056.1">
    <property type="nucleotide sequence ID" value="NZ_CP123764.1"/>
</dbReference>
<organism evidence="14 15">
    <name type="scientific">Saccharophagus degradans</name>
    <dbReference type="NCBI Taxonomy" id="86304"/>
    <lineage>
        <taxon>Bacteria</taxon>
        <taxon>Pseudomonadati</taxon>
        <taxon>Pseudomonadota</taxon>
        <taxon>Gammaproteobacteria</taxon>
        <taxon>Cellvibrionales</taxon>
        <taxon>Cellvibrionaceae</taxon>
        <taxon>Saccharophagus</taxon>
    </lineage>
</organism>
<feature type="domain" description="Ion transport" evidence="13">
    <location>
        <begin position="40"/>
        <end position="256"/>
    </location>
</feature>
<dbReference type="Gene3D" id="1.20.120.350">
    <property type="entry name" value="Voltage-gated potassium channels. Chain C"/>
    <property type="match status" value="1"/>
</dbReference>
<keyword evidence="10 12" id="KW-0472">Membrane</keyword>
<evidence type="ECO:0000256" key="6">
    <source>
        <dbReference type="ARBA" id="ARBA00022882"/>
    </source>
</evidence>
<evidence type="ECO:0000256" key="4">
    <source>
        <dbReference type="ARBA" id="ARBA00022692"/>
    </source>
</evidence>
<keyword evidence="5" id="KW-0631">Potassium channel</keyword>
<keyword evidence="4 12" id="KW-0812">Transmembrane</keyword>
<evidence type="ECO:0000313" key="14">
    <source>
        <dbReference type="EMBL" id="MDO6424665.1"/>
    </source>
</evidence>
<dbReference type="GeneID" id="98614242"/>
<evidence type="ECO:0000256" key="9">
    <source>
        <dbReference type="ARBA" id="ARBA00023065"/>
    </source>
</evidence>
<dbReference type="Proteomes" id="UP001169760">
    <property type="component" value="Unassembled WGS sequence"/>
</dbReference>
<dbReference type="InterPro" id="IPR005821">
    <property type="entry name" value="Ion_trans_dom"/>
</dbReference>
<feature type="transmembrane region" description="Helical" evidence="12">
    <location>
        <begin position="103"/>
        <end position="133"/>
    </location>
</feature>
<keyword evidence="2" id="KW-0813">Transport</keyword>
<dbReference type="Pfam" id="PF00520">
    <property type="entry name" value="Ion_trans"/>
    <property type="match status" value="1"/>
</dbReference>
<dbReference type="Gene3D" id="1.10.287.70">
    <property type="match status" value="1"/>
</dbReference>
<keyword evidence="6" id="KW-0851">Voltage-gated channel</keyword>